<dbReference type="GO" id="GO:0005737">
    <property type="term" value="C:cytoplasm"/>
    <property type="evidence" value="ECO:0007669"/>
    <property type="project" value="UniProtKB-SubCell"/>
</dbReference>
<evidence type="ECO:0000256" key="2">
    <source>
        <dbReference type="ARBA" id="ARBA00022448"/>
    </source>
</evidence>
<accession>A0A4P8ID83</accession>
<dbReference type="OrthoDB" id="9799827at2"/>
<evidence type="ECO:0000313" key="10">
    <source>
        <dbReference type="Proteomes" id="UP000298653"/>
    </source>
</evidence>
<dbReference type="AlphaFoldDB" id="A0A4P8ID83"/>
<dbReference type="PANTHER" id="PTHR33799:SF1">
    <property type="entry name" value="PTS SYSTEM MANNOSE-SPECIFIC EIIAB COMPONENT-RELATED"/>
    <property type="match status" value="1"/>
</dbReference>
<dbReference type="GO" id="GO:0016301">
    <property type="term" value="F:kinase activity"/>
    <property type="evidence" value="ECO:0007669"/>
    <property type="project" value="UniProtKB-KW"/>
</dbReference>
<evidence type="ECO:0000256" key="3">
    <source>
        <dbReference type="ARBA" id="ARBA00022490"/>
    </source>
</evidence>
<protein>
    <submittedName>
        <fullName evidence="9">PTS system, mannose-specific IIA component</fullName>
    </submittedName>
</protein>
<dbReference type="RefSeq" id="WP_137328219.1">
    <property type="nucleotide sequence ID" value="NZ_CP040058.1"/>
</dbReference>
<dbReference type="GO" id="GO:0009401">
    <property type="term" value="P:phosphoenolpyruvate-dependent sugar phosphotransferase system"/>
    <property type="evidence" value="ECO:0007669"/>
    <property type="project" value="UniProtKB-KW"/>
</dbReference>
<dbReference type="CDD" id="cd00006">
    <property type="entry name" value="PTS_IIA_man"/>
    <property type="match status" value="1"/>
</dbReference>
<evidence type="ECO:0000256" key="6">
    <source>
        <dbReference type="ARBA" id="ARBA00022683"/>
    </source>
</evidence>
<evidence type="ECO:0000313" key="9">
    <source>
        <dbReference type="EMBL" id="QCP34715.1"/>
    </source>
</evidence>
<keyword evidence="7" id="KW-0418">Kinase</keyword>
<evidence type="ECO:0000256" key="4">
    <source>
        <dbReference type="ARBA" id="ARBA00022597"/>
    </source>
</evidence>
<keyword evidence="5" id="KW-0808">Transferase</keyword>
<dbReference type="Pfam" id="PF03610">
    <property type="entry name" value="EIIA-man"/>
    <property type="match status" value="1"/>
</dbReference>
<keyword evidence="2" id="KW-0813">Transport</keyword>
<dbReference type="GO" id="GO:0016020">
    <property type="term" value="C:membrane"/>
    <property type="evidence" value="ECO:0007669"/>
    <property type="project" value="InterPro"/>
</dbReference>
<proteinExistence type="predicted"/>
<keyword evidence="3" id="KW-0963">Cytoplasm</keyword>
<keyword evidence="4" id="KW-0762">Sugar transport</keyword>
<organism evidence="9 10">
    <name type="scientific">Anaerostipes rhamnosivorans</name>
    <dbReference type="NCBI Taxonomy" id="1229621"/>
    <lineage>
        <taxon>Bacteria</taxon>
        <taxon>Bacillati</taxon>
        <taxon>Bacillota</taxon>
        <taxon>Clostridia</taxon>
        <taxon>Lachnospirales</taxon>
        <taxon>Lachnospiraceae</taxon>
        <taxon>Anaerostipes</taxon>
    </lineage>
</organism>
<gene>
    <name evidence="9" type="ORF">AR1Y2_1261</name>
</gene>
<keyword evidence="10" id="KW-1185">Reference proteome</keyword>
<name>A0A4P8ID83_9FIRM</name>
<sequence length="137" mass="15052">MTDIIVATHGGLAEGMIDALELMIGKQENIWFLGLRHEDSIDTFIKRVDSFAADTDHDILFMTDLLGASPYNAAAQAIHHNRDKHVICVSGINLSMLVEAALKRNDMKLDDLADYLVETGKQGIAKLSLNMERGGTL</sequence>
<dbReference type="EMBL" id="CP040058">
    <property type="protein sequence ID" value="QCP34715.1"/>
    <property type="molecule type" value="Genomic_DNA"/>
</dbReference>
<dbReference type="PANTHER" id="PTHR33799">
    <property type="entry name" value="PTS PERMEASE-RELATED-RELATED"/>
    <property type="match status" value="1"/>
</dbReference>
<dbReference type="PROSITE" id="PS51096">
    <property type="entry name" value="PTS_EIIA_TYPE_4"/>
    <property type="match status" value="1"/>
</dbReference>
<dbReference type="InterPro" id="IPR033887">
    <property type="entry name" value="PTS_IIA_man"/>
</dbReference>
<dbReference type="KEGG" id="arf:AR1Y2_1261"/>
<comment type="subcellular location">
    <subcellularLocation>
        <location evidence="1">Cytoplasm</location>
    </subcellularLocation>
</comment>
<dbReference type="Proteomes" id="UP000298653">
    <property type="component" value="Chromosome"/>
</dbReference>
<reference evidence="9 10" key="1">
    <citation type="submission" date="2019-05" db="EMBL/GenBank/DDBJ databases">
        <title>Complete genome sequencing of Anaerostipes rhamnosivorans.</title>
        <authorList>
            <person name="Bui T.P.N."/>
            <person name="de Vos W.M."/>
        </authorList>
    </citation>
    <scope>NUCLEOTIDE SEQUENCE [LARGE SCALE GENOMIC DNA]</scope>
    <source>
        <strain evidence="9 10">1y2</strain>
    </source>
</reference>
<dbReference type="Gene3D" id="3.40.50.510">
    <property type="entry name" value="Phosphotransferase system, mannose-type IIA component"/>
    <property type="match status" value="1"/>
</dbReference>
<evidence type="ECO:0000259" key="8">
    <source>
        <dbReference type="PROSITE" id="PS51096"/>
    </source>
</evidence>
<dbReference type="InterPro" id="IPR051471">
    <property type="entry name" value="Bacterial_PTS_sugar_comp"/>
</dbReference>
<evidence type="ECO:0000256" key="1">
    <source>
        <dbReference type="ARBA" id="ARBA00004496"/>
    </source>
</evidence>
<feature type="domain" description="PTS EIIA type-4" evidence="8">
    <location>
        <begin position="1"/>
        <end position="124"/>
    </location>
</feature>
<evidence type="ECO:0000256" key="7">
    <source>
        <dbReference type="ARBA" id="ARBA00022777"/>
    </source>
</evidence>
<evidence type="ECO:0000256" key="5">
    <source>
        <dbReference type="ARBA" id="ARBA00022679"/>
    </source>
</evidence>
<dbReference type="InterPro" id="IPR036662">
    <property type="entry name" value="PTS_EIIA_man-typ_sf"/>
</dbReference>
<dbReference type="SUPFAM" id="SSF53062">
    <property type="entry name" value="PTS system fructose IIA component-like"/>
    <property type="match status" value="1"/>
</dbReference>
<keyword evidence="6" id="KW-0598">Phosphotransferase system</keyword>
<dbReference type="InterPro" id="IPR004701">
    <property type="entry name" value="PTS_EIIA_man-typ"/>
</dbReference>